<dbReference type="OrthoDB" id="6612291at2759"/>
<keyword evidence="6 8" id="KW-0472">Membrane</keyword>
<feature type="transmembrane region" description="Helical" evidence="8">
    <location>
        <begin position="53"/>
        <end position="76"/>
    </location>
</feature>
<feature type="transmembrane region" description="Helical" evidence="8">
    <location>
        <begin position="175"/>
        <end position="196"/>
    </location>
</feature>
<feature type="transmembrane region" description="Helical" evidence="8">
    <location>
        <begin position="111"/>
        <end position="131"/>
    </location>
</feature>
<dbReference type="InterPro" id="IPR020846">
    <property type="entry name" value="MFS_dom"/>
</dbReference>
<dbReference type="InterPro" id="IPR050360">
    <property type="entry name" value="MFS_Sugar_Transporters"/>
</dbReference>
<feature type="transmembrane region" description="Helical" evidence="8">
    <location>
        <begin position="143"/>
        <end position="163"/>
    </location>
</feature>
<evidence type="ECO:0000313" key="13">
    <source>
        <dbReference type="Proteomes" id="UP000324241"/>
    </source>
</evidence>
<keyword evidence="3 7" id="KW-0813">Transport</keyword>
<evidence type="ECO:0000256" key="6">
    <source>
        <dbReference type="ARBA" id="ARBA00023136"/>
    </source>
</evidence>
<keyword evidence="4 8" id="KW-0812">Transmembrane</keyword>
<dbReference type="SUPFAM" id="SSF103473">
    <property type="entry name" value="MFS general substrate transporter"/>
    <property type="match status" value="1"/>
</dbReference>
<feature type="transmembrane region" description="Helical" evidence="8">
    <location>
        <begin position="402"/>
        <end position="421"/>
    </location>
</feature>
<dbReference type="GO" id="GO:0005351">
    <property type="term" value="F:carbohydrate:proton symporter activity"/>
    <property type="evidence" value="ECO:0007669"/>
    <property type="project" value="TreeGrafter"/>
</dbReference>
<dbReference type="PROSITE" id="PS50850">
    <property type="entry name" value="MFS"/>
    <property type="match status" value="1"/>
</dbReference>
<dbReference type="NCBIfam" id="TIGR00879">
    <property type="entry name" value="SP"/>
    <property type="match status" value="1"/>
</dbReference>
<evidence type="ECO:0000256" key="4">
    <source>
        <dbReference type="ARBA" id="ARBA00022692"/>
    </source>
</evidence>
<dbReference type="GeneID" id="54331364"/>
<dbReference type="EMBL" id="QUQM01000006">
    <property type="protein sequence ID" value="KAA8644458.1"/>
    <property type="molecule type" value="Genomic_DNA"/>
</dbReference>
<evidence type="ECO:0000256" key="7">
    <source>
        <dbReference type="RuleBase" id="RU003346"/>
    </source>
</evidence>
<keyword evidence="12" id="KW-1185">Reference proteome</keyword>
<evidence type="ECO:0000256" key="3">
    <source>
        <dbReference type="ARBA" id="ARBA00022448"/>
    </source>
</evidence>
<dbReference type="InterPro" id="IPR005829">
    <property type="entry name" value="Sugar_transporter_CS"/>
</dbReference>
<dbReference type="GO" id="GO:0016020">
    <property type="term" value="C:membrane"/>
    <property type="evidence" value="ECO:0007669"/>
    <property type="project" value="UniProtKB-SubCell"/>
</dbReference>
<dbReference type="InterPro" id="IPR003663">
    <property type="entry name" value="Sugar/inositol_transpt"/>
</dbReference>
<feature type="transmembrane region" description="Helical" evidence="8">
    <location>
        <begin position="366"/>
        <end position="390"/>
    </location>
</feature>
<feature type="domain" description="Major facilitator superfamily (MFS) profile" evidence="9">
    <location>
        <begin position="17"/>
        <end position="455"/>
    </location>
</feature>
<protein>
    <recommendedName>
        <fullName evidence="9">Major facilitator superfamily (MFS) profile domain-containing protein</fullName>
    </recommendedName>
</protein>
<dbReference type="InterPro" id="IPR005828">
    <property type="entry name" value="MFS_sugar_transport-like"/>
</dbReference>
<evidence type="ECO:0000256" key="2">
    <source>
        <dbReference type="ARBA" id="ARBA00010992"/>
    </source>
</evidence>
<feature type="transmembrane region" description="Helical" evidence="8">
    <location>
        <begin position="12"/>
        <end position="33"/>
    </location>
</feature>
<comment type="subcellular location">
    <subcellularLocation>
        <location evidence="1">Membrane</location>
        <topology evidence="1">Multi-pass membrane protein</topology>
    </subcellularLocation>
</comment>
<comment type="similarity">
    <text evidence="2 7">Belongs to the major facilitator superfamily. Sugar transporter (TC 2.A.1.1) family.</text>
</comment>
<dbReference type="PRINTS" id="PR00171">
    <property type="entry name" value="SUGRTRNSPORT"/>
</dbReference>
<reference evidence="10 13" key="2">
    <citation type="submission" date="2019-08" db="EMBL/GenBank/DDBJ databases">
        <title>The genome sequence of a newly discovered highly antifungal drug resistant Aspergillus species, Aspergillus tanneri NIH 1004.</title>
        <authorList>
            <person name="Mounaud S."/>
            <person name="Singh I."/>
            <person name="Joardar V."/>
            <person name="Pakala S."/>
            <person name="Pakala S."/>
            <person name="Venepally P."/>
            <person name="Chung J.K."/>
            <person name="Losada L."/>
            <person name="Nierman W.C."/>
        </authorList>
    </citation>
    <scope>NUCLEOTIDE SEQUENCE [LARGE SCALE GENOMIC DNA]</scope>
    <source>
        <strain evidence="10 13">NIH1004</strain>
    </source>
</reference>
<dbReference type="VEuPathDB" id="FungiDB:EYZ11_003566"/>
<dbReference type="FunFam" id="1.20.1250.20:FF:001021">
    <property type="entry name" value="MFS sugar transporter, putative (AFU_orthologue AFUA_5G06720)"/>
    <property type="match status" value="1"/>
</dbReference>
<comment type="caution">
    <text evidence="11">The sequence shown here is derived from an EMBL/GenBank/DDBJ whole genome shotgun (WGS) entry which is preliminary data.</text>
</comment>
<reference evidence="11 12" key="1">
    <citation type="submission" date="2019-03" db="EMBL/GenBank/DDBJ databases">
        <title>The genome sequence of a newly discovered highly antifungal drug resistant Aspergillus species, Aspergillus tanneri NIH 1004.</title>
        <authorList>
            <person name="Mounaud S."/>
            <person name="Singh I."/>
            <person name="Joardar V."/>
            <person name="Pakala S."/>
            <person name="Pakala S."/>
            <person name="Venepally P."/>
            <person name="Hoover J."/>
            <person name="Nierman W."/>
            <person name="Chung J."/>
            <person name="Losada L."/>
        </authorList>
    </citation>
    <scope>NUCLEOTIDE SEQUENCE [LARGE SCALE GENOMIC DNA]</scope>
    <source>
        <strain evidence="11 12">NIH1004</strain>
    </source>
</reference>
<feature type="transmembrane region" description="Helical" evidence="8">
    <location>
        <begin position="433"/>
        <end position="451"/>
    </location>
</feature>
<keyword evidence="5 8" id="KW-1133">Transmembrane helix</keyword>
<dbReference type="PANTHER" id="PTHR48022:SF1">
    <property type="entry name" value="SUGAR TRANSPORTER, PUTATIVE (AFU_ORTHOLOGUE AFUA_5G06720)-RELATED"/>
    <property type="match status" value="1"/>
</dbReference>
<dbReference type="Pfam" id="PF00083">
    <property type="entry name" value="Sugar_tr"/>
    <property type="match status" value="1"/>
</dbReference>
<feature type="transmembrane region" description="Helical" evidence="8">
    <location>
        <begin position="88"/>
        <end position="105"/>
    </location>
</feature>
<accession>A0A4S3JQ53</accession>
<dbReference type="InterPro" id="IPR036259">
    <property type="entry name" value="MFS_trans_sf"/>
</dbReference>
<evidence type="ECO:0000313" key="10">
    <source>
        <dbReference type="EMBL" id="KAA8644458.1"/>
    </source>
</evidence>
<dbReference type="PROSITE" id="PS00217">
    <property type="entry name" value="SUGAR_TRANSPORT_2"/>
    <property type="match status" value="1"/>
</dbReference>
<feature type="transmembrane region" description="Helical" evidence="8">
    <location>
        <begin position="302"/>
        <end position="323"/>
    </location>
</feature>
<evidence type="ECO:0000313" key="12">
    <source>
        <dbReference type="Proteomes" id="UP000308092"/>
    </source>
</evidence>
<feature type="transmembrane region" description="Helical" evidence="8">
    <location>
        <begin position="335"/>
        <end position="354"/>
    </location>
</feature>
<proteinExistence type="inferred from homology"/>
<evidence type="ECO:0000256" key="5">
    <source>
        <dbReference type="ARBA" id="ARBA00022989"/>
    </source>
</evidence>
<dbReference type="Proteomes" id="UP000308092">
    <property type="component" value="Unassembled WGS sequence"/>
</dbReference>
<gene>
    <name evidence="10" type="ORF">ATNIH1004_008662</name>
    <name evidence="11" type="ORF">EYZ11_003566</name>
</gene>
<evidence type="ECO:0000256" key="1">
    <source>
        <dbReference type="ARBA" id="ARBA00004141"/>
    </source>
</evidence>
<evidence type="ECO:0000259" key="9">
    <source>
        <dbReference type="PROSITE" id="PS50850"/>
    </source>
</evidence>
<organism evidence="11 12">
    <name type="scientific">Aspergillus tanneri</name>
    <dbReference type="NCBI Taxonomy" id="1220188"/>
    <lineage>
        <taxon>Eukaryota</taxon>
        <taxon>Fungi</taxon>
        <taxon>Dikarya</taxon>
        <taxon>Ascomycota</taxon>
        <taxon>Pezizomycotina</taxon>
        <taxon>Eurotiomycetes</taxon>
        <taxon>Eurotiomycetidae</taxon>
        <taxon>Eurotiales</taxon>
        <taxon>Aspergillaceae</taxon>
        <taxon>Aspergillus</taxon>
        <taxon>Aspergillus subgen. Circumdati</taxon>
    </lineage>
</organism>
<dbReference type="Proteomes" id="UP000324241">
    <property type="component" value="Unassembled WGS sequence"/>
</dbReference>
<dbReference type="Gene3D" id="1.20.1250.20">
    <property type="entry name" value="MFS general substrate transporter like domains"/>
    <property type="match status" value="1"/>
</dbReference>
<sequence>MAGLNLYGRGLGLRVAILLTCQIAFTLFGYNQGIFSGIVGNENFLNTVRHPSVVVVGFIVSIYNLGCLSGTLMAFLTGDRVGFRKAMWLAMALILVGAALQTSSFSRKQLLVARFVGGIGTGIMTSVVPVYQSELCEAQKRGMYVCCQPLSVGVGIVIAYWFVYGMSYVEGPISWRLPIACQAIFALVVSFMLLGLPESPRWLYRKGRANEGFQVLCDFYDRNADDRRVIEESLGIQRAMEIDTQRGEYKWRQIFKKDELQTGRRILLAYGLQFMNQMGGISLIVSYVTTVLEVNVGQSKRLSLLLGGAIQVMFVIGSVYPTLFADRIGRRKPMMWGSFGLFSCMMMISILLAFKGTTYEKQTASASVAFFFLFMLIFGASINCIPWVYGPELLPLSVRAKGAAVGTSANWVWNFFVVMISPTLIQDLAWKGYLLFMCFNLLFVPTIYFFYPETVGLTLEEIDTLFTIKLRSLPKDEESQWTNKKRELK</sequence>
<dbReference type="EMBL" id="SOSA01000092">
    <property type="protein sequence ID" value="THC96958.1"/>
    <property type="molecule type" value="Genomic_DNA"/>
</dbReference>
<name>A0A4S3JQ53_9EURO</name>
<dbReference type="RefSeq" id="XP_033423819.1">
    <property type="nucleotide sequence ID" value="XM_033573267.1"/>
</dbReference>
<evidence type="ECO:0000313" key="11">
    <source>
        <dbReference type="EMBL" id="THC96958.1"/>
    </source>
</evidence>
<evidence type="ECO:0000256" key="8">
    <source>
        <dbReference type="SAM" id="Phobius"/>
    </source>
</evidence>
<dbReference type="PANTHER" id="PTHR48022">
    <property type="entry name" value="PLASTIDIC GLUCOSE TRANSPORTER 4"/>
    <property type="match status" value="1"/>
</dbReference>
<dbReference type="AlphaFoldDB" id="A0A4S3JQ53"/>